<keyword evidence="2" id="KW-1185">Reference proteome</keyword>
<dbReference type="EMBL" id="AUPL01004051">
    <property type="protein sequence ID" value="ESL08250.1"/>
    <property type="molecule type" value="Genomic_DNA"/>
</dbReference>
<name>A0A061J1R1_TRYRA</name>
<reference evidence="1 2" key="1">
    <citation type="submission" date="2013-07" db="EMBL/GenBank/DDBJ databases">
        <authorList>
            <person name="Stoco P.H."/>
            <person name="Wagner G."/>
            <person name="Gerber A."/>
            <person name="Zaha A."/>
            <person name="Thompson C."/>
            <person name="Bartholomeu D.C."/>
            <person name="Luckemeyer D.D."/>
            <person name="Bahia D."/>
            <person name="Loreto E."/>
            <person name="Prestes E.B."/>
            <person name="Lima F.M."/>
            <person name="Rodrigues-Luiz G."/>
            <person name="Vallejo G.A."/>
            <person name="Filho J.F."/>
            <person name="Monteiro K.M."/>
            <person name="Tyler K.M."/>
            <person name="de Almeida L.G."/>
            <person name="Ortiz M.F."/>
            <person name="Siervo M.A."/>
            <person name="de Moraes M.H."/>
            <person name="Cunha O.L."/>
            <person name="Mendonca-Neto R."/>
            <person name="Silva R."/>
            <person name="Teixeira S.M."/>
            <person name="Murta S.M."/>
            <person name="Sincero T.C."/>
            <person name="Mendes T.A."/>
            <person name="Urmenyi T.P."/>
            <person name="Silva V.G."/>
            <person name="da Rocha W.D."/>
            <person name="Andersson B."/>
            <person name="Romanha A.J."/>
            <person name="Steindel M."/>
            <person name="de Vasconcelos A.T."/>
            <person name="Grisard E.C."/>
        </authorList>
    </citation>
    <scope>NUCLEOTIDE SEQUENCE [LARGE SCALE GENOMIC DNA]</scope>
    <source>
        <strain evidence="1 2">SC58</strain>
    </source>
</reference>
<accession>A0A061J1R1</accession>
<dbReference type="VEuPathDB" id="TriTrypDB:TRSC58_04051"/>
<proteinExistence type="predicted"/>
<evidence type="ECO:0000313" key="2">
    <source>
        <dbReference type="Proteomes" id="UP000031737"/>
    </source>
</evidence>
<organism evidence="1 2">
    <name type="scientific">Trypanosoma rangeli SC58</name>
    <dbReference type="NCBI Taxonomy" id="429131"/>
    <lineage>
        <taxon>Eukaryota</taxon>
        <taxon>Discoba</taxon>
        <taxon>Euglenozoa</taxon>
        <taxon>Kinetoplastea</taxon>
        <taxon>Metakinetoplastina</taxon>
        <taxon>Trypanosomatida</taxon>
        <taxon>Trypanosomatidae</taxon>
        <taxon>Trypanosoma</taxon>
        <taxon>Herpetosoma</taxon>
    </lineage>
</organism>
<sequence length="246" mass="27151">MPAVSLSVDLFELGAVGKHVHFQQKSMLLSGVGICRQDVYAPGQMSSIIAAAVKVWSGNVRACLCVDRDTRAFCKAMKARNLSMVLLDGSRFASLESVQHGKVRTRRDAISGDLCVVIRKLNGAELMEDVQPRDPAIFLREEKAKTFSAEEASEIYSIIVKSMPHILVVDSEAKTVECGLKKFMGHSIPTEADTPKATELSKWLKSNAPAHGVLPIFSIHDRTLSFFVNQNIFRRIGHNDGGRRKK</sequence>
<dbReference type="OrthoDB" id="10320122at2759"/>
<comment type="caution">
    <text evidence="1">The sequence shown here is derived from an EMBL/GenBank/DDBJ whole genome shotgun (WGS) entry which is preliminary data.</text>
</comment>
<protein>
    <submittedName>
        <fullName evidence="1">Uncharacterized protein</fullName>
    </submittedName>
</protein>
<dbReference type="Proteomes" id="UP000031737">
    <property type="component" value="Unassembled WGS sequence"/>
</dbReference>
<evidence type="ECO:0000313" key="1">
    <source>
        <dbReference type="EMBL" id="ESL08250.1"/>
    </source>
</evidence>
<gene>
    <name evidence="1" type="ORF">TRSC58_04051</name>
</gene>
<dbReference type="AlphaFoldDB" id="A0A061J1R1"/>